<feature type="transmembrane region" description="Helical" evidence="8">
    <location>
        <begin position="115"/>
        <end position="135"/>
    </location>
</feature>
<protein>
    <submittedName>
        <fullName evidence="9">Spore gernimation protein</fullName>
    </submittedName>
</protein>
<evidence type="ECO:0000313" key="10">
    <source>
        <dbReference type="Proteomes" id="UP000318937"/>
    </source>
</evidence>
<evidence type="ECO:0000256" key="4">
    <source>
        <dbReference type="ARBA" id="ARBA00022544"/>
    </source>
</evidence>
<dbReference type="NCBIfam" id="TIGR00912">
    <property type="entry name" value="2A0309"/>
    <property type="match status" value="1"/>
</dbReference>
<evidence type="ECO:0000256" key="2">
    <source>
        <dbReference type="ARBA" id="ARBA00007998"/>
    </source>
</evidence>
<keyword evidence="7 8" id="KW-0472">Membrane</keyword>
<comment type="subcellular location">
    <subcellularLocation>
        <location evidence="1">Membrane</location>
        <topology evidence="1">Multi-pass membrane protein</topology>
    </subcellularLocation>
</comment>
<evidence type="ECO:0000256" key="8">
    <source>
        <dbReference type="SAM" id="Phobius"/>
    </source>
</evidence>
<comment type="similarity">
    <text evidence="2">Belongs to the amino acid-polyamine-organocation (APC) superfamily. Spore germination protein (SGP) (TC 2.A.3.9) family.</text>
</comment>
<feature type="transmembrane region" description="Helical" evidence="8">
    <location>
        <begin position="306"/>
        <end position="322"/>
    </location>
</feature>
<feature type="transmembrane region" description="Helical" evidence="8">
    <location>
        <begin position="268"/>
        <end position="286"/>
    </location>
</feature>
<keyword evidence="10" id="KW-1185">Reference proteome</keyword>
<feature type="transmembrane region" description="Helical" evidence="8">
    <location>
        <begin position="219"/>
        <end position="239"/>
    </location>
</feature>
<reference evidence="9 10" key="1">
    <citation type="submission" date="2019-05" db="EMBL/GenBank/DDBJ databases">
        <title>Psychrobacillus vulpis sp. nov., a new species isolated from feces of a red fox that inhabits in The Tablas de Daimiel Natural Park, Albacete, Spain.</title>
        <authorList>
            <person name="Rodriguez M."/>
            <person name="Reina J.C."/>
            <person name="Bejar V."/>
            <person name="Llamas I."/>
        </authorList>
    </citation>
    <scope>NUCLEOTIDE SEQUENCE [LARGE SCALE GENOMIC DNA]</scope>
    <source>
        <strain evidence="9 10">NHI-2</strain>
    </source>
</reference>
<dbReference type="PANTHER" id="PTHR34975:SF2">
    <property type="entry name" value="SPORE GERMINATION PROTEIN A2"/>
    <property type="match status" value="1"/>
</dbReference>
<feature type="transmembrane region" description="Helical" evidence="8">
    <location>
        <begin position="42"/>
        <end position="62"/>
    </location>
</feature>
<evidence type="ECO:0000256" key="6">
    <source>
        <dbReference type="ARBA" id="ARBA00022989"/>
    </source>
</evidence>
<dbReference type="PANTHER" id="PTHR34975">
    <property type="entry name" value="SPORE GERMINATION PROTEIN A2"/>
    <property type="match status" value="1"/>
</dbReference>
<dbReference type="GO" id="GO:0016020">
    <property type="term" value="C:membrane"/>
    <property type="evidence" value="ECO:0007669"/>
    <property type="project" value="UniProtKB-SubCell"/>
</dbReference>
<keyword evidence="5 8" id="KW-0812">Transmembrane</keyword>
<dbReference type="AlphaFoldDB" id="A0A544SVL8"/>
<keyword evidence="3" id="KW-0813">Transport</keyword>
<feature type="transmembrane region" description="Helical" evidence="8">
    <location>
        <begin position="190"/>
        <end position="207"/>
    </location>
</feature>
<name>A0A544SVL8_9BACI</name>
<proteinExistence type="inferred from homology"/>
<gene>
    <name evidence="9" type="ORF">FG383_16070</name>
</gene>
<feature type="transmembrane region" description="Helical" evidence="8">
    <location>
        <begin position="82"/>
        <end position="103"/>
    </location>
</feature>
<dbReference type="Gene3D" id="1.20.1740.10">
    <property type="entry name" value="Amino acid/polyamine transporter I"/>
    <property type="match status" value="1"/>
</dbReference>
<accession>A0A544SVL8</accession>
<dbReference type="Pfam" id="PF03845">
    <property type="entry name" value="Spore_permease"/>
    <property type="match status" value="1"/>
</dbReference>
<dbReference type="GO" id="GO:0009847">
    <property type="term" value="P:spore germination"/>
    <property type="evidence" value="ECO:0007669"/>
    <property type="project" value="InterPro"/>
</dbReference>
<feature type="transmembrane region" description="Helical" evidence="8">
    <location>
        <begin position="334"/>
        <end position="352"/>
    </location>
</feature>
<evidence type="ECO:0000256" key="7">
    <source>
        <dbReference type="ARBA" id="ARBA00023136"/>
    </source>
</evidence>
<keyword evidence="6 8" id="KW-1133">Transmembrane helix</keyword>
<sequence length="359" mass="41465">MSTHKQRPLNGYHVIFLTQSAMIGTGILTLPQKLSSLGYSQAFVPLLFGLIACLTMWPMIWLNSKYKNDNLFRINEKLLGTWIGKSINIIIVLSFIIFLAGIISDYMNLIQTTALTEQTITIPVLFFLLLLLYIVSGGIKSIARFCIITFFLTIPILYFLRWSIEKGDISHVLPLFNFNGTEFLNALKEGYLSILGYELIMFYYPYIENQKKAFKHALIGVWISIILCLITTLVSVMYYSEWQLKNIEFSVLHLFKAGELTFIERIDIFGITLWVFLILSTVAGYLWTAKKGLDSIRSKETKSHDYIITILIFLLIILPISQELLERLFKLSNYVVYVLIIWPMFLSIIHLLRKKQVQP</sequence>
<feature type="transmembrane region" description="Helical" evidence="8">
    <location>
        <begin position="142"/>
        <end position="160"/>
    </location>
</feature>
<evidence type="ECO:0000256" key="1">
    <source>
        <dbReference type="ARBA" id="ARBA00004141"/>
    </source>
</evidence>
<comment type="caution">
    <text evidence="9">The sequence shown here is derived from an EMBL/GenBank/DDBJ whole genome shotgun (WGS) entry which is preliminary data.</text>
</comment>
<evidence type="ECO:0000256" key="5">
    <source>
        <dbReference type="ARBA" id="ARBA00022692"/>
    </source>
</evidence>
<organism evidence="9 10">
    <name type="scientific">Psychrobacillus soli</name>
    <dbReference type="NCBI Taxonomy" id="1543965"/>
    <lineage>
        <taxon>Bacteria</taxon>
        <taxon>Bacillati</taxon>
        <taxon>Bacillota</taxon>
        <taxon>Bacilli</taxon>
        <taxon>Bacillales</taxon>
        <taxon>Bacillaceae</taxon>
        <taxon>Psychrobacillus</taxon>
    </lineage>
</organism>
<feature type="transmembrane region" description="Helical" evidence="8">
    <location>
        <begin position="12"/>
        <end position="30"/>
    </location>
</feature>
<dbReference type="OrthoDB" id="1931502at2"/>
<dbReference type="EMBL" id="VDGG01000041">
    <property type="protein sequence ID" value="TQR09256.1"/>
    <property type="molecule type" value="Genomic_DNA"/>
</dbReference>
<evidence type="ECO:0000313" key="9">
    <source>
        <dbReference type="EMBL" id="TQR09256.1"/>
    </source>
</evidence>
<dbReference type="InterPro" id="IPR004761">
    <property type="entry name" value="Spore_GerAB"/>
</dbReference>
<dbReference type="Proteomes" id="UP000318937">
    <property type="component" value="Unassembled WGS sequence"/>
</dbReference>
<dbReference type="RefSeq" id="WP_142608408.1">
    <property type="nucleotide sequence ID" value="NZ_VDGG01000041.1"/>
</dbReference>
<evidence type="ECO:0000256" key="3">
    <source>
        <dbReference type="ARBA" id="ARBA00022448"/>
    </source>
</evidence>
<keyword evidence="4" id="KW-0309">Germination</keyword>